<comment type="caution">
    <text evidence="2">The sequence shown here is derived from an EMBL/GenBank/DDBJ whole genome shotgun (WGS) entry which is preliminary data.</text>
</comment>
<dbReference type="OrthoDB" id="3797219at2759"/>
<dbReference type="RefSeq" id="XP_040789755.1">
    <property type="nucleotide sequence ID" value="XM_040936536.1"/>
</dbReference>
<dbReference type="Proteomes" id="UP000800039">
    <property type="component" value="Unassembled WGS sequence"/>
</dbReference>
<evidence type="ECO:0000256" key="1">
    <source>
        <dbReference type="SAM" id="MobiDB-lite"/>
    </source>
</evidence>
<dbReference type="EMBL" id="ML976615">
    <property type="protein sequence ID" value="KAF1847192.1"/>
    <property type="molecule type" value="Genomic_DNA"/>
</dbReference>
<name>A0A9P4LAB6_9PLEO</name>
<protein>
    <submittedName>
        <fullName evidence="2">Uncharacterized protein</fullName>
    </submittedName>
</protein>
<evidence type="ECO:0000313" key="3">
    <source>
        <dbReference type="Proteomes" id="UP000800039"/>
    </source>
</evidence>
<keyword evidence="3" id="KW-1185">Reference proteome</keyword>
<gene>
    <name evidence="2" type="ORF">K460DRAFT_402556</name>
</gene>
<sequence>MPALALPPTGPGSRPNSTKYTPAGDPPLLSCPYHNPILQLQATMNTLAGMQPMEKFLAASSSQHPVAFTEALQIGTAASAGCTCGSVLDAVVHGLAYDAMNLCNTIDTIQESSGDSVLADAVPP</sequence>
<reference evidence="2" key="1">
    <citation type="submission" date="2020-01" db="EMBL/GenBank/DDBJ databases">
        <authorList>
            <consortium name="DOE Joint Genome Institute"/>
            <person name="Haridas S."/>
            <person name="Albert R."/>
            <person name="Binder M."/>
            <person name="Bloem J."/>
            <person name="Labutti K."/>
            <person name="Salamov A."/>
            <person name="Andreopoulos B."/>
            <person name="Baker S.E."/>
            <person name="Barry K."/>
            <person name="Bills G."/>
            <person name="Bluhm B.H."/>
            <person name="Cannon C."/>
            <person name="Castanera R."/>
            <person name="Culley D.E."/>
            <person name="Daum C."/>
            <person name="Ezra D."/>
            <person name="Gonzalez J.B."/>
            <person name="Henrissat B."/>
            <person name="Kuo A."/>
            <person name="Liang C."/>
            <person name="Lipzen A."/>
            <person name="Lutzoni F."/>
            <person name="Magnuson J."/>
            <person name="Mondo S."/>
            <person name="Nolan M."/>
            <person name="Ohm R."/>
            <person name="Pangilinan J."/>
            <person name="Park H.-J."/>
            <person name="Ramirez L."/>
            <person name="Alfaro M."/>
            <person name="Sun H."/>
            <person name="Tritt A."/>
            <person name="Yoshinaga Y."/>
            <person name="Zwiers L.-H."/>
            <person name="Turgeon B.G."/>
            <person name="Goodwin S.B."/>
            <person name="Spatafora J.W."/>
            <person name="Crous P.W."/>
            <person name="Grigoriev I.V."/>
        </authorList>
    </citation>
    <scope>NUCLEOTIDE SEQUENCE</scope>
    <source>
        <strain evidence="2">CBS 394.84</strain>
    </source>
</reference>
<feature type="region of interest" description="Disordered" evidence="1">
    <location>
        <begin position="1"/>
        <end position="25"/>
    </location>
</feature>
<dbReference type="GeneID" id="63853786"/>
<evidence type="ECO:0000313" key="2">
    <source>
        <dbReference type="EMBL" id="KAF1847192.1"/>
    </source>
</evidence>
<accession>A0A9P4LAB6</accession>
<organism evidence="2 3">
    <name type="scientific">Cucurbitaria berberidis CBS 394.84</name>
    <dbReference type="NCBI Taxonomy" id="1168544"/>
    <lineage>
        <taxon>Eukaryota</taxon>
        <taxon>Fungi</taxon>
        <taxon>Dikarya</taxon>
        <taxon>Ascomycota</taxon>
        <taxon>Pezizomycotina</taxon>
        <taxon>Dothideomycetes</taxon>
        <taxon>Pleosporomycetidae</taxon>
        <taxon>Pleosporales</taxon>
        <taxon>Pleosporineae</taxon>
        <taxon>Cucurbitariaceae</taxon>
        <taxon>Cucurbitaria</taxon>
    </lineage>
</organism>
<proteinExistence type="predicted"/>
<dbReference type="AlphaFoldDB" id="A0A9P4LAB6"/>